<dbReference type="PaxDb" id="3880-AET00014"/>
<dbReference type="HOGENOM" id="CLU_2100519_0_0_1"/>
<evidence type="ECO:0000313" key="2">
    <source>
        <dbReference type="EnsemblPlants" id="AET00014"/>
    </source>
</evidence>
<proteinExistence type="predicted"/>
<dbReference type="EnsemblPlants" id="AET00014">
    <property type="protein sequence ID" value="AET00014"/>
    <property type="gene ID" value="MTR_5g087430"/>
</dbReference>
<reference evidence="2" key="3">
    <citation type="submission" date="2015-04" db="UniProtKB">
        <authorList>
            <consortium name="EnsemblPlants"/>
        </authorList>
    </citation>
    <scope>IDENTIFICATION</scope>
    <source>
        <strain evidence="2">cv. Jemalong A17</strain>
    </source>
</reference>
<accession>G7KHG2</accession>
<reference evidence="1 3" key="1">
    <citation type="journal article" date="2011" name="Nature">
        <title>The Medicago genome provides insight into the evolution of rhizobial symbioses.</title>
        <authorList>
            <person name="Young N.D."/>
            <person name="Debelle F."/>
            <person name="Oldroyd G.E."/>
            <person name="Geurts R."/>
            <person name="Cannon S.B."/>
            <person name="Udvardi M.K."/>
            <person name="Benedito V.A."/>
            <person name="Mayer K.F."/>
            <person name="Gouzy J."/>
            <person name="Schoof H."/>
            <person name="Van de Peer Y."/>
            <person name="Proost S."/>
            <person name="Cook D.R."/>
            <person name="Meyers B.C."/>
            <person name="Spannagl M."/>
            <person name="Cheung F."/>
            <person name="De Mita S."/>
            <person name="Krishnakumar V."/>
            <person name="Gundlach H."/>
            <person name="Zhou S."/>
            <person name="Mudge J."/>
            <person name="Bharti A.K."/>
            <person name="Murray J.D."/>
            <person name="Naoumkina M.A."/>
            <person name="Rosen B."/>
            <person name="Silverstein K.A."/>
            <person name="Tang H."/>
            <person name="Rombauts S."/>
            <person name="Zhao P.X."/>
            <person name="Zhou P."/>
            <person name="Barbe V."/>
            <person name="Bardou P."/>
            <person name="Bechner M."/>
            <person name="Bellec A."/>
            <person name="Berger A."/>
            <person name="Berges H."/>
            <person name="Bidwell S."/>
            <person name="Bisseling T."/>
            <person name="Choisne N."/>
            <person name="Couloux A."/>
            <person name="Denny R."/>
            <person name="Deshpande S."/>
            <person name="Dai X."/>
            <person name="Doyle J.J."/>
            <person name="Dudez A.M."/>
            <person name="Farmer A.D."/>
            <person name="Fouteau S."/>
            <person name="Franken C."/>
            <person name="Gibelin C."/>
            <person name="Gish J."/>
            <person name="Goldstein S."/>
            <person name="Gonzalez A.J."/>
            <person name="Green P.J."/>
            <person name="Hallab A."/>
            <person name="Hartog M."/>
            <person name="Hua A."/>
            <person name="Humphray S.J."/>
            <person name="Jeong D.H."/>
            <person name="Jing Y."/>
            <person name="Jocker A."/>
            <person name="Kenton S.M."/>
            <person name="Kim D.J."/>
            <person name="Klee K."/>
            <person name="Lai H."/>
            <person name="Lang C."/>
            <person name="Lin S."/>
            <person name="Macmil S.L."/>
            <person name="Magdelenat G."/>
            <person name="Matthews L."/>
            <person name="McCorrison J."/>
            <person name="Monaghan E.L."/>
            <person name="Mun J.H."/>
            <person name="Najar F.Z."/>
            <person name="Nicholson C."/>
            <person name="Noirot C."/>
            <person name="O'Bleness M."/>
            <person name="Paule C.R."/>
            <person name="Poulain J."/>
            <person name="Prion F."/>
            <person name="Qin B."/>
            <person name="Qu C."/>
            <person name="Retzel E.F."/>
            <person name="Riddle C."/>
            <person name="Sallet E."/>
            <person name="Samain S."/>
            <person name="Samson N."/>
            <person name="Sanders I."/>
            <person name="Saurat O."/>
            <person name="Scarpelli C."/>
            <person name="Schiex T."/>
            <person name="Segurens B."/>
            <person name="Severin A.J."/>
            <person name="Sherrier D.J."/>
            <person name="Shi R."/>
            <person name="Sims S."/>
            <person name="Singer S.R."/>
            <person name="Sinharoy S."/>
            <person name="Sterck L."/>
            <person name="Viollet A."/>
            <person name="Wang B.B."/>
            <person name="Wang K."/>
            <person name="Wang M."/>
            <person name="Wang X."/>
            <person name="Warfsmann J."/>
            <person name="Weissenbach J."/>
            <person name="White D.D."/>
            <person name="White J.D."/>
            <person name="Wiley G.B."/>
            <person name="Wincker P."/>
            <person name="Xing Y."/>
            <person name="Yang L."/>
            <person name="Yao Z."/>
            <person name="Ying F."/>
            <person name="Zhai J."/>
            <person name="Zhou L."/>
            <person name="Zuber A."/>
            <person name="Denarie J."/>
            <person name="Dixon R.A."/>
            <person name="May G.D."/>
            <person name="Schwartz D.C."/>
            <person name="Rogers J."/>
            <person name="Quetier F."/>
            <person name="Town C.D."/>
            <person name="Roe B.A."/>
        </authorList>
    </citation>
    <scope>NUCLEOTIDE SEQUENCE [LARGE SCALE GENOMIC DNA]</scope>
    <source>
        <strain evidence="1">A17</strain>
        <strain evidence="2 3">cv. Jemalong A17</strain>
    </source>
</reference>
<keyword evidence="3" id="KW-1185">Reference proteome</keyword>
<dbReference type="EMBL" id="CM001221">
    <property type="protein sequence ID" value="AET00014.1"/>
    <property type="molecule type" value="Genomic_DNA"/>
</dbReference>
<protein>
    <submittedName>
        <fullName evidence="1 2">Uncharacterized protein</fullName>
    </submittedName>
</protein>
<gene>
    <name evidence="1" type="ordered locus">MTR_5g087430</name>
</gene>
<dbReference type="Proteomes" id="UP000002051">
    <property type="component" value="Chromosome 5"/>
</dbReference>
<name>G7KHG2_MEDTR</name>
<reference evidence="1 3" key="2">
    <citation type="journal article" date="2014" name="BMC Genomics">
        <title>An improved genome release (version Mt4.0) for the model legume Medicago truncatula.</title>
        <authorList>
            <person name="Tang H."/>
            <person name="Krishnakumar V."/>
            <person name="Bidwell S."/>
            <person name="Rosen B."/>
            <person name="Chan A."/>
            <person name="Zhou S."/>
            <person name="Gentzbittel L."/>
            <person name="Childs K.L."/>
            <person name="Yandell M."/>
            <person name="Gundlach H."/>
            <person name="Mayer K.F."/>
            <person name="Schwartz D.C."/>
            <person name="Town C.D."/>
        </authorList>
    </citation>
    <scope>GENOME REANNOTATION</scope>
    <source>
        <strain evidence="2 3">cv. Jemalong A17</strain>
    </source>
</reference>
<organism evidence="1 3">
    <name type="scientific">Medicago truncatula</name>
    <name type="common">Barrel medic</name>
    <name type="synonym">Medicago tribuloides</name>
    <dbReference type="NCBI Taxonomy" id="3880"/>
    <lineage>
        <taxon>Eukaryota</taxon>
        <taxon>Viridiplantae</taxon>
        <taxon>Streptophyta</taxon>
        <taxon>Embryophyta</taxon>
        <taxon>Tracheophyta</taxon>
        <taxon>Spermatophyta</taxon>
        <taxon>Magnoliopsida</taxon>
        <taxon>eudicotyledons</taxon>
        <taxon>Gunneridae</taxon>
        <taxon>Pentapetalae</taxon>
        <taxon>rosids</taxon>
        <taxon>fabids</taxon>
        <taxon>Fabales</taxon>
        <taxon>Fabaceae</taxon>
        <taxon>Papilionoideae</taxon>
        <taxon>50 kb inversion clade</taxon>
        <taxon>NPAAA clade</taxon>
        <taxon>Hologalegina</taxon>
        <taxon>IRL clade</taxon>
        <taxon>Trifolieae</taxon>
        <taxon>Medicago</taxon>
    </lineage>
</organism>
<sequence length="116" mass="13276">MPPRRHNEQTLRRFYVLKNKKKNLAAKRIRESTTSTVVIPTQLNSNGPSSDSSSLRNFCPQKQSFKDNYIEKIFLCATPNLYTIGYGNCGAMVGQLLDQGEGPNVIWEYDFVFILR</sequence>
<evidence type="ECO:0000313" key="3">
    <source>
        <dbReference type="Proteomes" id="UP000002051"/>
    </source>
</evidence>
<evidence type="ECO:0000313" key="1">
    <source>
        <dbReference type="EMBL" id="AET00014.1"/>
    </source>
</evidence>
<dbReference type="AlphaFoldDB" id="G7KHG2"/>